<feature type="compositionally biased region" description="Polar residues" evidence="1">
    <location>
        <begin position="43"/>
        <end position="54"/>
    </location>
</feature>
<sequence>CGFFKRSKYDDSVPSYNAVRIKREERGKEPGKEEMDPPEKKQWMTSWNENESYS</sequence>
<accession>A0ABD0RYL4</accession>
<dbReference type="Proteomes" id="UP001529510">
    <property type="component" value="Unassembled WGS sequence"/>
</dbReference>
<proteinExistence type="predicted"/>
<feature type="non-terminal residue" evidence="2">
    <location>
        <position position="1"/>
    </location>
</feature>
<organism evidence="2 3">
    <name type="scientific">Cirrhinus mrigala</name>
    <name type="common">Mrigala</name>
    <dbReference type="NCBI Taxonomy" id="683832"/>
    <lineage>
        <taxon>Eukaryota</taxon>
        <taxon>Metazoa</taxon>
        <taxon>Chordata</taxon>
        <taxon>Craniata</taxon>
        <taxon>Vertebrata</taxon>
        <taxon>Euteleostomi</taxon>
        <taxon>Actinopterygii</taxon>
        <taxon>Neopterygii</taxon>
        <taxon>Teleostei</taxon>
        <taxon>Ostariophysi</taxon>
        <taxon>Cypriniformes</taxon>
        <taxon>Cyprinidae</taxon>
        <taxon>Labeoninae</taxon>
        <taxon>Labeonini</taxon>
        <taxon>Cirrhinus</taxon>
    </lineage>
</organism>
<dbReference type="AlphaFoldDB" id="A0ABD0RYL4"/>
<evidence type="ECO:0000313" key="3">
    <source>
        <dbReference type="Proteomes" id="UP001529510"/>
    </source>
</evidence>
<name>A0ABD0RYL4_CIRMR</name>
<comment type="caution">
    <text evidence="2">The sequence shown here is derived from an EMBL/GenBank/DDBJ whole genome shotgun (WGS) entry which is preliminary data.</text>
</comment>
<dbReference type="EMBL" id="JAMKFB020000001">
    <property type="protein sequence ID" value="KAL0203640.1"/>
    <property type="molecule type" value="Genomic_DNA"/>
</dbReference>
<feature type="compositionally biased region" description="Basic and acidic residues" evidence="1">
    <location>
        <begin position="21"/>
        <end position="42"/>
    </location>
</feature>
<feature type="region of interest" description="Disordered" evidence="1">
    <location>
        <begin position="20"/>
        <end position="54"/>
    </location>
</feature>
<gene>
    <name evidence="2" type="ORF">M9458_001658</name>
</gene>
<evidence type="ECO:0000313" key="2">
    <source>
        <dbReference type="EMBL" id="KAL0203640.1"/>
    </source>
</evidence>
<protein>
    <submittedName>
        <fullName evidence="2">Uncharacterized protein</fullName>
    </submittedName>
</protein>
<reference evidence="2 3" key="1">
    <citation type="submission" date="2024-05" db="EMBL/GenBank/DDBJ databases">
        <title>Genome sequencing and assembly of Indian major carp, Cirrhinus mrigala (Hamilton, 1822).</title>
        <authorList>
            <person name="Mohindra V."/>
            <person name="Chowdhury L.M."/>
            <person name="Lal K."/>
            <person name="Jena J.K."/>
        </authorList>
    </citation>
    <scope>NUCLEOTIDE SEQUENCE [LARGE SCALE GENOMIC DNA]</scope>
    <source>
        <strain evidence="2">CM1030</strain>
        <tissue evidence="2">Blood</tissue>
    </source>
</reference>
<keyword evidence="3" id="KW-1185">Reference proteome</keyword>
<feature type="non-terminal residue" evidence="2">
    <location>
        <position position="54"/>
    </location>
</feature>
<evidence type="ECO:0000256" key="1">
    <source>
        <dbReference type="SAM" id="MobiDB-lite"/>
    </source>
</evidence>